<proteinExistence type="inferred from homology"/>
<dbReference type="SMART" id="SM00864">
    <property type="entry name" value="Tubulin"/>
    <property type="match status" value="1"/>
</dbReference>
<evidence type="ECO:0000313" key="9">
    <source>
        <dbReference type="Proteomes" id="UP000063063"/>
    </source>
</evidence>
<dbReference type="RefSeq" id="XP_010698907.1">
    <property type="nucleotide sequence ID" value="XM_010700605.1"/>
</dbReference>
<evidence type="ECO:0000259" key="6">
    <source>
        <dbReference type="SMART" id="SM00864"/>
    </source>
</evidence>
<accession>A0A088RQS7</accession>
<dbReference type="SUPFAM" id="SSF52490">
    <property type="entry name" value="Tubulin nucleotide-binding domain-like"/>
    <property type="match status" value="1"/>
</dbReference>
<dbReference type="VEuPathDB" id="TriTrypDB:LPMP_211210"/>
<dbReference type="SUPFAM" id="SSF55307">
    <property type="entry name" value="Tubulin C-terminal domain-like"/>
    <property type="match status" value="1"/>
</dbReference>
<dbReference type="AlphaFoldDB" id="A0A088RQS7"/>
<dbReference type="Gene3D" id="3.40.50.1440">
    <property type="entry name" value="Tubulin/FtsZ, GTPase domain"/>
    <property type="match status" value="1"/>
</dbReference>
<evidence type="ECO:0000256" key="4">
    <source>
        <dbReference type="ARBA" id="ARBA00023134"/>
    </source>
</evidence>
<dbReference type="PANTHER" id="PTHR11588">
    <property type="entry name" value="TUBULIN"/>
    <property type="match status" value="1"/>
</dbReference>
<name>A0A088RQS7_LEIPA</name>
<dbReference type="FunFam" id="3.40.50.1440:FF:000017">
    <property type="entry name" value="Tubulin epsilon chain"/>
    <property type="match status" value="1"/>
</dbReference>
<reference evidence="8 9" key="1">
    <citation type="journal article" date="2015" name="Sci. Rep.">
        <title>The genome of Leishmania panamensis: insights into genomics of the L. (Viannia) subgenus.</title>
        <authorList>
            <person name="Llanes A."/>
            <person name="Restrepo C.M."/>
            <person name="Vecchio G.D."/>
            <person name="Anguizola F.J."/>
            <person name="Lleonart R."/>
        </authorList>
    </citation>
    <scope>NUCLEOTIDE SEQUENCE [LARGE SCALE GENOMIC DNA]</scope>
    <source>
        <strain evidence="8 9">MHOM/PA/94/PSC-1</strain>
    </source>
</reference>
<gene>
    <name evidence="8" type="ORF">LPMP_211210</name>
</gene>
<dbReference type="InterPro" id="IPR036525">
    <property type="entry name" value="Tubulin/FtsZ_GTPase_sf"/>
</dbReference>
<feature type="domain" description="Tubulin/FtsZ GTPase" evidence="6">
    <location>
        <begin position="39"/>
        <end position="263"/>
    </location>
</feature>
<keyword evidence="3 5" id="KW-0547">Nucleotide-binding</keyword>
<dbReference type="Pfam" id="PF00091">
    <property type="entry name" value="Tubulin"/>
    <property type="match status" value="1"/>
</dbReference>
<dbReference type="InterPro" id="IPR000217">
    <property type="entry name" value="Tubulin"/>
</dbReference>
<dbReference type="InterPro" id="IPR003008">
    <property type="entry name" value="Tubulin_FtsZ_GTPase"/>
</dbReference>
<dbReference type="Pfam" id="PF03953">
    <property type="entry name" value="Tubulin_C"/>
    <property type="match status" value="1"/>
</dbReference>
<organism evidence="8 9">
    <name type="scientific">Leishmania panamensis</name>
    <dbReference type="NCBI Taxonomy" id="5679"/>
    <lineage>
        <taxon>Eukaryota</taxon>
        <taxon>Discoba</taxon>
        <taxon>Euglenozoa</taxon>
        <taxon>Kinetoplastea</taxon>
        <taxon>Metakinetoplastina</taxon>
        <taxon>Trypanosomatida</taxon>
        <taxon>Trypanosomatidae</taxon>
        <taxon>Leishmaniinae</taxon>
        <taxon>Leishmania</taxon>
        <taxon>Leishmania guyanensis species complex</taxon>
    </lineage>
</organism>
<dbReference type="Proteomes" id="UP000063063">
    <property type="component" value="Chromosome 21"/>
</dbReference>
<dbReference type="GeneID" id="22574943"/>
<dbReference type="GO" id="GO:0005874">
    <property type="term" value="C:microtubule"/>
    <property type="evidence" value="ECO:0007669"/>
    <property type="project" value="UniProtKB-KW"/>
</dbReference>
<keyword evidence="4 5" id="KW-0342">GTP-binding</keyword>
<keyword evidence="2 5" id="KW-0493">Microtubule</keyword>
<dbReference type="PRINTS" id="PR01519">
    <property type="entry name" value="EPSLNTUBULIN"/>
</dbReference>
<dbReference type="GO" id="GO:0005525">
    <property type="term" value="F:GTP binding"/>
    <property type="evidence" value="ECO:0007669"/>
    <property type="project" value="UniProtKB-UniRule"/>
</dbReference>
<dbReference type="CDD" id="cd02190">
    <property type="entry name" value="epsilon_tubulin"/>
    <property type="match status" value="1"/>
</dbReference>
<dbReference type="PRINTS" id="PR01161">
    <property type="entry name" value="TUBULIN"/>
</dbReference>
<dbReference type="EMBL" id="CP009390">
    <property type="protein sequence ID" value="AIN98200.1"/>
    <property type="molecule type" value="Genomic_DNA"/>
</dbReference>
<evidence type="ECO:0000313" key="8">
    <source>
        <dbReference type="EMBL" id="AIN98200.1"/>
    </source>
</evidence>
<evidence type="ECO:0000256" key="2">
    <source>
        <dbReference type="ARBA" id="ARBA00022701"/>
    </source>
</evidence>
<dbReference type="InterPro" id="IPR017975">
    <property type="entry name" value="Tubulin_CS"/>
</dbReference>
<evidence type="ECO:0000256" key="1">
    <source>
        <dbReference type="ARBA" id="ARBA00009636"/>
    </source>
</evidence>
<evidence type="ECO:0000256" key="3">
    <source>
        <dbReference type="ARBA" id="ARBA00022741"/>
    </source>
</evidence>
<dbReference type="InterPro" id="IPR018316">
    <property type="entry name" value="Tubulin/FtsZ_2-layer-sand-dom"/>
</dbReference>
<protein>
    <submittedName>
        <fullName evidence="8">Epsilon tubulin, putative</fullName>
    </submittedName>
</protein>
<dbReference type="eggNOG" id="KOG1375">
    <property type="taxonomic scope" value="Eukaryota"/>
</dbReference>
<feature type="domain" description="Tubulin/FtsZ 2-layer sandwich" evidence="7">
    <location>
        <begin position="265"/>
        <end position="410"/>
    </location>
</feature>
<dbReference type="GO" id="GO:0007017">
    <property type="term" value="P:microtubule-based process"/>
    <property type="evidence" value="ECO:0007669"/>
    <property type="project" value="InterPro"/>
</dbReference>
<dbReference type="OrthoDB" id="1662883at2759"/>
<dbReference type="KEGG" id="lpan:LPMP_211210"/>
<evidence type="ECO:0000256" key="5">
    <source>
        <dbReference type="RuleBase" id="RU000352"/>
    </source>
</evidence>
<dbReference type="PROSITE" id="PS00227">
    <property type="entry name" value="TUBULIN"/>
    <property type="match status" value="1"/>
</dbReference>
<evidence type="ECO:0000259" key="7">
    <source>
        <dbReference type="SMART" id="SM00865"/>
    </source>
</evidence>
<dbReference type="SMART" id="SM00865">
    <property type="entry name" value="Tubulin_C"/>
    <property type="match status" value="1"/>
</dbReference>
<dbReference type="InterPro" id="IPR008280">
    <property type="entry name" value="Tub_FtsZ_C"/>
</dbReference>
<comment type="similarity">
    <text evidence="1 5">Belongs to the tubulin family.</text>
</comment>
<keyword evidence="9" id="KW-1185">Reference proteome</keyword>
<dbReference type="InterPro" id="IPR004057">
    <property type="entry name" value="Epsilon_tubulin"/>
</dbReference>
<dbReference type="VEuPathDB" id="TriTrypDB:LPAL13_210016300"/>
<sequence length="470" mass="51872">MPREIVTVQVGQCGNQLGQRWFDVMLQEHKAHPHFSEARDAVFLEGMSRPGRLKARCVAVDMEQGVLHAMLRGPLRDIFDDNFFVSDVSGAGNNWAVGHMEYGDRYIDAISEAVRNQVEQCNCIQSFFVMHSLSGGTGSGLGTRVLGMLEDEFPHVFRICPVVMPSEVDDVVTAPYNSCFSLKELIEHADCVLPLDNDALARMSDRALSNGRNGRGVMASGVPQPHSFSAAKPTDTKGLPYDSMNGLVAQLLSNLTCAMRFPGPLNMDINEITTNLVPYPRLHFLTAAIAPLSVSSKHAVVGPRSVDAMIAACLEPAHQFVDARHGQGSSMTREAGKTLAAALIARGPQTTVGDLTRGIGRLREEMVMPYWNEDGFKTALCGVSPLGHRDSMLLLANNCVIRAKVGSMLSKYERLYSVRSHVHHYEQYLSDAYFTHTMETVRMLVDDYAYLDTAAPPKDMPRSMRDLIYY</sequence>